<evidence type="ECO:0000313" key="2">
    <source>
        <dbReference type="Proteomes" id="UP001177021"/>
    </source>
</evidence>
<organism evidence="1 2">
    <name type="scientific">Trifolium pratense</name>
    <name type="common">Red clover</name>
    <dbReference type="NCBI Taxonomy" id="57577"/>
    <lineage>
        <taxon>Eukaryota</taxon>
        <taxon>Viridiplantae</taxon>
        <taxon>Streptophyta</taxon>
        <taxon>Embryophyta</taxon>
        <taxon>Tracheophyta</taxon>
        <taxon>Spermatophyta</taxon>
        <taxon>Magnoliopsida</taxon>
        <taxon>eudicotyledons</taxon>
        <taxon>Gunneridae</taxon>
        <taxon>Pentapetalae</taxon>
        <taxon>rosids</taxon>
        <taxon>fabids</taxon>
        <taxon>Fabales</taxon>
        <taxon>Fabaceae</taxon>
        <taxon>Papilionoideae</taxon>
        <taxon>50 kb inversion clade</taxon>
        <taxon>NPAAA clade</taxon>
        <taxon>Hologalegina</taxon>
        <taxon>IRL clade</taxon>
        <taxon>Trifolieae</taxon>
        <taxon>Trifolium</taxon>
    </lineage>
</organism>
<protein>
    <submittedName>
        <fullName evidence="1">Uncharacterized protein</fullName>
    </submittedName>
</protein>
<keyword evidence="2" id="KW-1185">Reference proteome</keyword>
<evidence type="ECO:0000313" key="1">
    <source>
        <dbReference type="EMBL" id="CAJ2641309.1"/>
    </source>
</evidence>
<proteinExistence type="predicted"/>
<sequence length="939" mass="102669">MPFEIMNQRGVTASSHLYDDVSYASERNDGLRTSESIHDDHPQGTGEIAASPGGILHTSSTLERNAKTGLPMSQTSLSGEISENIHFGGQAGIVDVLKDSKESLNYHPRLWSDVHRQPTSSSYGLIGNKIFTNASSRESSLFSSSLSDMFSQKLRLLGNNNVGFHPEEEPYKSLEEIEADTIGDLLPDEDDLFSGVTDNLGSSAHAKTTDDFEDFDLFSSGGGMELEGDELLVSGKRISGLELDGDSAYFGGSKGKSPFGEQSSRTLFVRNIASNEEDSELKALFEQYGDVRTIYTAGKHQGFVMVSYYDLRAAQNAMKALQNRSLNSRNLDIHYSFPKGNASEKDISHGTLMISGLDPSVLKDELKHIFGLYGEIKEIYEYPEMNHIKYIEFYDVRGAEASLRSLNGICIAGKHIKLEPGHPKNATRMMKPSQKGQDEPDLGHNLNDILFLRQKGVATGVIASGGSLENGYNHRFQSASQLPLNAFIDNTIFHSISNTARGASAVTVPGARESSNAVDAMKFGSIPRFHPHSLPEYHDGLANGSPYNLSNTIKMAANIGNGSTEASDRRHIQGMSSTGNLAEFNAGGNGSLPHHLYHMWNGSNLRQQSPSNAMVWQKTPSFVNGAGSPGLPLMPSFPRSPAHVLRASHIDHHVGSAPVVTGSPWERQHSYLGESPDASGFRLGSLGNAGFHGSWQLHPSDLSSNMFSHVGGNGNDLTSSVGQGSPKQLSHVFPGRLPMTSMSKFDSNNERMRNLYHRRSEANNNNADKKQYELDLGRILRGEDNRTTLMIKNIPNKYTSKMLLTAIDESCRGTYDFLYLPIDFKAFHGKKWEKFNSEKVAVLAYARIQGKSALIAHFQNSSLMNEDKRCRPILFHTDGPNAGDPEPFPLGANVRVRPGKLRNCGSEESRIQGNSSTLASAEEFASGIHSSPSSSRDTD</sequence>
<dbReference type="EMBL" id="CASHSV030000024">
    <property type="protein sequence ID" value="CAJ2641309.1"/>
    <property type="molecule type" value="Genomic_DNA"/>
</dbReference>
<dbReference type="Proteomes" id="UP001177021">
    <property type="component" value="Unassembled WGS sequence"/>
</dbReference>
<gene>
    <name evidence="1" type="ORF">MILVUS5_LOCUS10979</name>
</gene>
<name>A0ACB0J8J5_TRIPR</name>
<reference evidence="1" key="1">
    <citation type="submission" date="2023-10" db="EMBL/GenBank/DDBJ databases">
        <authorList>
            <person name="Rodriguez Cubillos JULIANA M."/>
            <person name="De Vega J."/>
        </authorList>
    </citation>
    <scope>NUCLEOTIDE SEQUENCE</scope>
</reference>
<comment type="caution">
    <text evidence="1">The sequence shown here is derived from an EMBL/GenBank/DDBJ whole genome shotgun (WGS) entry which is preliminary data.</text>
</comment>
<accession>A0ACB0J8J5</accession>